<reference evidence="3" key="1">
    <citation type="submission" date="2017-02" db="UniProtKB">
        <authorList>
            <consortium name="WormBaseParasite"/>
        </authorList>
    </citation>
    <scope>IDENTIFICATION</scope>
</reference>
<gene>
    <name evidence="1" type="ORF">ASIM_LOCUS2264</name>
</gene>
<evidence type="ECO:0000313" key="2">
    <source>
        <dbReference type="Proteomes" id="UP000267096"/>
    </source>
</evidence>
<evidence type="ECO:0000313" key="1">
    <source>
        <dbReference type="EMBL" id="VDK19793.1"/>
    </source>
</evidence>
<evidence type="ECO:0000313" key="3">
    <source>
        <dbReference type="WBParaSite" id="ASIM_0000239801-mRNA-1"/>
    </source>
</evidence>
<dbReference type="EMBL" id="UYRR01002941">
    <property type="protein sequence ID" value="VDK19793.1"/>
    <property type="molecule type" value="Genomic_DNA"/>
</dbReference>
<protein>
    <submittedName>
        <fullName evidence="3">Solute carrier family 40 protein</fullName>
    </submittedName>
</protein>
<proteinExistence type="predicted"/>
<keyword evidence="2" id="KW-1185">Reference proteome</keyword>
<name>A0A0M3J4D0_ANISI</name>
<dbReference type="WBParaSite" id="ASIM_0000239801-mRNA-1">
    <property type="protein sequence ID" value="ASIM_0000239801-mRNA-1"/>
    <property type="gene ID" value="ASIM_0000239801"/>
</dbReference>
<accession>A0A0M3J4D0</accession>
<dbReference type="AlphaFoldDB" id="A0A0M3J4D0"/>
<dbReference type="Proteomes" id="UP000267096">
    <property type="component" value="Unassembled WGS sequence"/>
</dbReference>
<reference evidence="1 2" key="2">
    <citation type="submission" date="2018-11" db="EMBL/GenBank/DDBJ databases">
        <authorList>
            <consortium name="Pathogen Informatics"/>
        </authorList>
    </citation>
    <scope>NUCLEOTIDE SEQUENCE [LARGE SCALE GENOMIC DNA]</scope>
</reference>
<organism evidence="3">
    <name type="scientific">Anisakis simplex</name>
    <name type="common">Herring worm</name>
    <dbReference type="NCBI Taxonomy" id="6269"/>
    <lineage>
        <taxon>Eukaryota</taxon>
        <taxon>Metazoa</taxon>
        <taxon>Ecdysozoa</taxon>
        <taxon>Nematoda</taxon>
        <taxon>Chromadorea</taxon>
        <taxon>Rhabditida</taxon>
        <taxon>Spirurina</taxon>
        <taxon>Ascaridomorpha</taxon>
        <taxon>Ascaridoidea</taxon>
        <taxon>Anisakidae</taxon>
        <taxon>Anisakis</taxon>
        <taxon>Anisakis simplex complex</taxon>
    </lineage>
</organism>
<sequence length="102" mass="11367">MGAIFAVTAIIRQYQVDPRIRQMILQSSAIQAMTVRWRSGGKTEDDDQLELLSGSTADHDDYATIGSDEEDTYEQPRAVVRNLKKCPNGTSNILELKLPLLS</sequence>